<protein>
    <submittedName>
        <fullName evidence="2">Uncharacterized protein</fullName>
    </submittedName>
</protein>
<proteinExistence type="predicted"/>
<dbReference type="STRING" id="391625.PPSIR1_24664"/>
<organism evidence="2 3">
    <name type="scientific">Plesiocystis pacifica SIR-1</name>
    <dbReference type="NCBI Taxonomy" id="391625"/>
    <lineage>
        <taxon>Bacteria</taxon>
        <taxon>Pseudomonadati</taxon>
        <taxon>Myxococcota</taxon>
        <taxon>Polyangia</taxon>
        <taxon>Nannocystales</taxon>
        <taxon>Nannocystaceae</taxon>
        <taxon>Plesiocystis</taxon>
    </lineage>
</organism>
<evidence type="ECO:0000313" key="2">
    <source>
        <dbReference type="EMBL" id="EDM76877.1"/>
    </source>
</evidence>
<dbReference type="AlphaFoldDB" id="A6GB80"/>
<sequence>MFLSSMILLASACTVQEVGEEAGGAEQGFEADTASDENSSSGSSDSAGTGESTDSADGPGSSSGTGESSDSGGPSESFCVHQCSTDADCTVMGMDFDYSCVDSMCTAEASGCATDQECVEFLSGWTQGTACTAGGGECEAAMQVCLPIEGAGHCAVAPNEFIDCEGIGLDSIPMTDIEGNAVIVCGRENAACHPDDYCFLPCQGDTDCPSEAYPSCNVGTGLCECSTDAGCQTLGSPQSSACNAGICGCSSDGDCVAGGAGDLCQPSGSCGCTGDAACVDVQSSFDGGVVECVPF</sequence>
<feature type="compositionally biased region" description="Low complexity" evidence="1">
    <location>
        <begin position="36"/>
        <end position="73"/>
    </location>
</feature>
<evidence type="ECO:0000256" key="1">
    <source>
        <dbReference type="SAM" id="MobiDB-lite"/>
    </source>
</evidence>
<gene>
    <name evidence="2" type="ORF">PPSIR1_24664</name>
</gene>
<accession>A6GB80</accession>
<feature type="region of interest" description="Disordered" evidence="1">
    <location>
        <begin position="20"/>
        <end position="73"/>
    </location>
</feature>
<evidence type="ECO:0000313" key="3">
    <source>
        <dbReference type="Proteomes" id="UP000005801"/>
    </source>
</evidence>
<reference evidence="2 3" key="1">
    <citation type="submission" date="2007-06" db="EMBL/GenBank/DDBJ databases">
        <authorList>
            <person name="Shimkets L."/>
            <person name="Ferriera S."/>
            <person name="Johnson J."/>
            <person name="Kravitz S."/>
            <person name="Beeson K."/>
            <person name="Sutton G."/>
            <person name="Rogers Y.-H."/>
            <person name="Friedman R."/>
            <person name="Frazier M."/>
            <person name="Venter J.C."/>
        </authorList>
    </citation>
    <scope>NUCLEOTIDE SEQUENCE [LARGE SCALE GENOMIC DNA]</scope>
    <source>
        <strain evidence="2 3">SIR-1</strain>
    </source>
</reference>
<comment type="caution">
    <text evidence="2">The sequence shown here is derived from an EMBL/GenBank/DDBJ whole genome shotgun (WGS) entry which is preliminary data.</text>
</comment>
<keyword evidence="3" id="KW-1185">Reference proteome</keyword>
<dbReference type="Proteomes" id="UP000005801">
    <property type="component" value="Unassembled WGS sequence"/>
</dbReference>
<name>A6GB80_9BACT</name>
<dbReference type="EMBL" id="ABCS01000056">
    <property type="protein sequence ID" value="EDM76877.1"/>
    <property type="molecule type" value="Genomic_DNA"/>
</dbReference>